<gene>
    <name evidence="1" type="ORF">B7C51_07625</name>
</gene>
<dbReference type="GO" id="GO:0008967">
    <property type="term" value="F:phosphoglycolate phosphatase activity"/>
    <property type="evidence" value="ECO:0007669"/>
    <property type="project" value="TreeGrafter"/>
</dbReference>
<proteinExistence type="predicted"/>
<dbReference type="Gene3D" id="1.10.150.240">
    <property type="entry name" value="Putative phosphatase, domain 2"/>
    <property type="match status" value="1"/>
</dbReference>
<dbReference type="InterPro" id="IPR023198">
    <property type="entry name" value="PGP-like_dom2"/>
</dbReference>
<dbReference type="PANTHER" id="PTHR43434">
    <property type="entry name" value="PHOSPHOGLYCOLATE PHOSPHATASE"/>
    <property type="match status" value="1"/>
</dbReference>
<dbReference type="InterPro" id="IPR023214">
    <property type="entry name" value="HAD_sf"/>
</dbReference>
<organism evidence="1 2">
    <name type="scientific">Paenibacillus larvae subsp. pulvifaciens</name>
    <dbReference type="NCBI Taxonomy" id="1477"/>
    <lineage>
        <taxon>Bacteria</taxon>
        <taxon>Bacillati</taxon>
        <taxon>Bacillota</taxon>
        <taxon>Bacilli</taxon>
        <taxon>Bacillales</taxon>
        <taxon>Paenibacillaceae</taxon>
        <taxon>Paenibacillus</taxon>
    </lineage>
</organism>
<dbReference type="InterPro" id="IPR050155">
    <property type="entry name" value="HAD-like_hydrolase_sf"/>
</dbReference>
<dbReference type="PANTHER" id="PTHR43434:SF22">
    <property type="entry name" value="PHOSPHOGLYCOLATE PHOSPHATASE"/>
    <property type="match status" value="1"/>
</dbReference>
<accession>A0A1V0URI3</accession>
<sequence length="305" mass="33491">MRLSSFKEKTGFHPSWLSDFSLKGWIARKGKARSIEKKISRKKETDLKEAGMAYLLAGDRKVRIEGILFDKDGTLLDFMSLWGEWAQSVCDSLAGYVSSESSISLDDLLGTVSDDKGNIVSHNPKGPLMMASPEEMGAIIAWRLYYEGHSWNDSLTLARRFFQAADAHVEEQRGAKPIHGLPEFLGQCRAQGLKLAVVTSDHTASAVKHLEWMNIRDYFEHIIGDDQVKHGKPHPEMVGEACARLGLVPSQTAMIGDANGDMQMGKRGGVALTVGIASGPEARDALRDADIIAGHYHELSLSAEL</sequence>
<dbReference type="SFLD" id="SFLDS00003">
    <property type="entry name" value="Haloacid_Dehalogenase"/>
    <property type="match status" value="1"/>
</dbReference>
<dbReference type="AlphaFoldDB" id="A0A1V0URI3"/>
<dbReference type="Proteomes" id="UP000192727">
    <property type="component" value="Chromosome"/>
</dbReference>
<dbReference type="NCBIfam" id="TIGR01549">
    <property type="entry name" value="HAD-SF-IA-v1"/>
    <property type="match status" value="1"/>
</dbReference>
<evidence type="ECO:0000313" key="1">
    <source>
        <dbReference type="EMBL" id="ARF67727.1"/>
    </source>
</evidence>
<dbReference type="EMBL" id="CP020557">
    <property type="protein sequence ID" value="ARF67727.1"/>
    <property type="molecule type" value="Genomic_DNA"/>
</dbReference>
<dbReference type="Pfam" id="PF00702">
    <property type="entry name" value="Hydrolase"/>
    <property type="match status" value="1"/>
</dbReference>
<dbReference type="PRINTS" id="PR00413">
    <property type="entry name" value="HADHALOGNASE"/>
</dbReference>
<evidence type="ECO:0000313" key="2">
    <source>
        <dbReference type="Proteomes" id="UP000192727"/>
    </source>
</evidence>
<dbReference type="GO" id="GO:0006281">
    <property type="term" value="P:DNA repair"/>
    <property type="evidence" value="ECO:0007669"/>
    <property type="project" value="TreeGrafter"/>
</dbReference>
<dbReference type="InterPro" id="IPR036412">
    <property type="entry name" value="HAD-like_sf"/>
</dbReference>
<dbReference type="Gene3D" id="3.40.50.1000">
    <property type="entry name" value="HAD superfamily/HAD-like"/>
    <property type="match status" value="1"/>
</dbReference>
<reference evidence="1 2" key="1">
    <citation type="submission" date="2017-03" db="EMBL/GenBank/DDBJ databases">
        <title>Paenibacillus larvae genome sequencing.</title>
        <authorList>
            <person name="Dingman D.W."/>
        </authorList>
    </citation>
    <scope>NUCLEOTIDE SEQUENCE [LARGE SCALE GENOMIC DNA]</scope>
    <source>
        <strain evidence="1 2">SAG 10367</strain>
    </source>
</reference>
<protein>
    <submittedName>
        <fullName evidence="1">Uncharacterized protein</fullName>
    </submittedName>
</protein>
<dbReference type="NCBIfam" id="TIGR01509">
    <property type="entry name" value="HAD-SF-IA-v3"/>
    <property type="match status" value="1"/>
</dbReference>
<dbReference type="SFLD" id="SFLDG01129">
    <property type="entry name" value="C1.5:_HAD__Beta-PGM__Phosphata"/>
    <property type="match status" value="1"/>
</dbReference>
<name>A0A1V0URI3_9BACL</name>
<dbReference type="SUPFAM" id="SSF56784">
    <property type="entry name" value="HAD-like"/>
    <property type="match status" value="1"/>
</dbReference>
<dbReference type="InterPro" id="IPR006439">
    <property type="entry name" value="HAD-SF_hydro_IA"/>
</dbReference>